<evidence type="ECO:0008006" key="4">
    <source>
        <dbReference type="Google" id="ProtNLM"/>
    </source>
</evidence>
<feature type="region of interest" description="Disordered" evidence="1">
    <location>
        <begin position="290"/>
        <end position="340"/>
    </location>
</feature>
<dbReference type="EMBL" id="BACD03000016">
    <property type="protein sequence ID" value="GAO48614.1"/>
    <property type="molecule type" value="Genomic_DNA"/>
</dbReference>
<dbReference type="OMA" id="RHTKSER"/>
<dbReference type="GO" id="GO:0032040">
    <property type="term" value="C:small-subunit processome"/>
    <property type="evidence" value="ECO:0007669"/>
    <property type="project" value="TreeGrafter"/>
</dbReference>
<dbReference type="Proteomes" id="UP000033140">
    <property type="component" value="Unassembled WGS sequence"/>
</dbReference>
<feature type="compositionally biased region" description="Basic and acidic residues" evidence="1">
    <location>
        <begin position="290"/>
        <end position="301"/>
    </location>
</feature>
<dbReference type="Pfam" id="PF04000">
    <property type="entry name" value="Sas10_Utp3"/>
    <property type="match status" value="1"/>
</dbReference>
<evidence type="ECO:0000313" key="3">
    <source>
        <dbReference type="Proteomes" id="UP000033140"/>
    </source>
</evidence>
<name>A0A0E9NFJ7_SAICN</name>
<dbReference type="PANTHER" id="PTHR13237">
    <property type="entry name" value="SOMETHING ABOUT SILENCING PROTEIN 10-RELATED"/>
    <property type="match status" value="1"/>
</dbReference>
<feature type="compositionally biased region" description="Basic and acidic residues" evidence="1">
    <location>
        <begin position="151"/>
        <end position="165"/>
    </location>
</feature>
<keyword evidence="3" id="KW-1185">Reference proteome</keyword>
<gene>
    <name evidence="2" type="ORF">G7K_2785-t1</name>
</gene>
<dbReference type="InterPro" id="IPR007146">
    <property type="entry name" value="Sas10/Utp3/C1D"/>
</dbReference>
<dbReference type="AlphaFoldDB" id="A0A0E9NFJ7"/>
<evidence type="ECO:0000256" key="1">
    <source>
        <dbReference type="SAM" id="MobiDB-lite"/>
    </source>
</evidence>
<dbReference type="PANTHER" id="PTHR13237:SF9">
    <property type="entry name" value="NEUROGUIDIN"/>
    <property type="match status" value="1"/>
</dbReference>
<dbReference type="OrthoDB" id="203440at2759"/>
<evidence type="ECO:0000313" key="2">
    <source>
        <dbReference type="EMBL" id="GAO48614.1"/>
    </source>
</evidence>
<proteinExistence type="predicted"/>
<dbReference type="RefSeq" id="XP_019023107.1">
    <property type="nucleotide sequence ID" value="XM_019171948.1"/>
</dbReference>
<reference evidence="2 3" key="2">
    <citation type="journal article" date="2014" name="J. Gen. Appl. Microbiol.">
        <title>The early diverging ascomycetous budding yeast Saitoella complicata has three histone deacetylases belonging to the Clr6, Hos2, and Rpd3 lineages.</title>
        <authorList>
            <person name="Nishida H."/>
            <person name="Matsumoto T."/>
            <person name="Kondo S."/>
            <person name="Hamamoto M."/>
            <person name="Yoshikawa H."/>
        </authorList>
    </citation>
    <scope>NUCLEOTIDE SEQUENCE [LARGE SCALE GENOMIC DNA]</scope>
    <source>
        <strain evidence="2 3">NRRL Y-17804</strain>
    </source>
</reference>
<dbReference type="GO" id="GO:0000462">
    <property type="term" value="P:maturation of SSU-rRNA from tricistronic rRNA transcript (SSU-rRNA, 5.8S rRNA, LSU-rRNA)"/>
    <property type="evidence" value="ECO:0007669"/>
    <property type="project" value="TreeGrafter"/>
</dbReference>
<reference evidence="2 3" key="1">
    <citation type="journal article" date="2011" name="J. Gen. Appl. Microbiol.">
        <title>Draft genome sequencing of the enigmatic yeast Saitoella complicata.</title>
        <authorList>
            <person name="Nishida H."/>
            <person name="Hamamoto M."/>
            <person name="Sugiyama J."/>
        </authorList>
    </citation>
    <scope>NUCLEOTIDE SEQUENCE [LARGE SCALE GENOMIC DNA]</scope>
    <source>
        <strain evidence="2 3">NRRL Y-17804</strain>
    </source>
</reference>
<comment type="caution">
    <text evidence="2">The sequence shown here is derived from an EMBL/GenBank/DDBJ whole genome shotgun (WGS) entry which is preliminary data.</text>
</comment>
<protein>
    <recommendedName>
        <fullName evidence="4">Sas10 C-terminal domain-containing protein</fullName>
    </recommendedName>
</protein>
<dbReference type="STRING" id="698492.A0A0E9NFJ7"/>
<organism evidence="2 3">
    <name type="scientific">Saitoella complicata (strain BCRC 22490 / CBS 7301 / JCM 7358 / NBRC 10748 / NRRL Y-17804)</name>
    <dbReference type="NCBI Taxonomy" id="698492"/>
    <lineage>
        <taxon>Eukaryota</taxon>
        <taxon>Fungi</taxon>
        <taxon>Dikarya</taxon>
        <taxon>Ascomycota</taxon>
        <taxon>Taphrinomycotina</taxon>
        <taxon>Taphrinomycotina incertae sedis</taxon>
        <taxon>Saitoella</taxon>
    </lineage>
</organism>
<feature type="region of interest" description="Disordered" evidence="1">
    <location>
        <begin position="146"/>
        <end position="184"/>
    </location>
</feature>
<feature type="compositionally biased region" description="Basic residues" evidence="1">
    <location>
        <begin position="324"/>
        <end position="340"/>
    </location>
</feature>
<accession>A0A0E9NFJ7</accession>
<sequence length="340" mass="37392">MTDNESSGPSPLLGLLRNLNSSLEATSTSLPTPPFPETSSGISLLSLKNHALLSYLHHLVFLILIKLRNKSLNDDDDCLGQDVRDKLIELRVILERGVKPMEGRLSYMIQKVVRAADRLEATGLANGDAKDIVSAAGALAFKPNPSALVSGKDEEGGAEAERSDGIYRPPKISSTTLPASLDPTRAERRQRASAMQNATMRNFISEELTDAPVAEPSIGSTITSHKGRIMAVSDRDRNEDRRRMNYEEENYIRLPAMSKKEMSKRKGRSQEIGFGGEDWGVLDRSVYDRTVKSSKDNVVERSRKRTGNEGADQEGPAAGERFEKRRKVLAGRKSGRGGRS</sequence>
<reference evidence="2 3" key="3">
    <citation type="journal article" date="2015" name="Genome Announc.">
        <title>Draft Genome Sequence of the Archiascomycetous Yeast Saitoella complicata.</title>
        <authorList>
            <person name="Yamauchi K."/>
            <person name="Kondo S."/>
            <person name="Hamamoto M."/>
            <person name="Takahashi Y."/>
            <person name="Ogura Y."/>
            <person name="Hayashi T."/>
            <person name="Nishida H."/>
        </authorList>
    </citation>
    <scope>NUCLEOTIDE SEQUENCE [LARGE SCALE GENOMIC DNA]</scope>
    <source>
        <strain evidence="2 3">NRRL Y-17804</strain>
    </source>
</reference>